<comment type="function">
    <text evidence="3">Catalyzes the hydrolytic dehalogenation of small (S)-2-haloalkanoic acids to yield the corresponding (R)-2-hydroxyalkanoic acids.</text>
</comment>
<evidence type="ECO:0000313" key="5">
    <source>
        <dbReference type="Proteomes" id="UP000294489"/>
    </source>
</evidence>
<dbReference type="GO" id="GO:0018784">
    <property type="term" value="F:(S)-2-haloacid dehalogenase activity"/>
    <property type="evidence" value="ECO:0007669"/>
    <property type="project" value="UniProtKB-UniRule"/>
</dbReference>
<evidence type="ECO:0000256" key="1">
    <source>
        <dbReference type="ARBA" id="ARBA00008106"/>
    </source>
</evidence>
<name>A0A4R8FXR2_9GAMM</name>
<dbReference type="SUPFAM" id="SSF56784">
    <property type="entry name" value="HAD-like"/>
    <property type="match status" value="1"/>
</dbReference>
<dbReference type="RefSeq" id="WP_134018204.1">
    <property type="nucleotide sequence ID" value="NZ_SOEC01000010.1"/>
</dbReference>
<gene>
    <name evidence="4" type="ORF">DFO67_11053</name>
</gene>
<dbReference type="InterPro" id="IPR023198">
    <property type="entry name" value="PGP-like_dom2"/>
</dbReference>
<dbReference type="EC" id="3.8.1.2" evidence="3"/>
<comment type="caution">
    <text evidence="4">The sequence shown here is derived from an EMBL/GenBank/DDBJ whole genome shotgun (WGS) entry which is preliminary data.</text>
</comment>
<dbReference type="Pfam" id="PF00702">
    <property type="entry name" value="Hydrolase"/>
    <property type="match status" value="1"/>
</dbReference>
<comment type="similarity">
    <text evidence="1 3">Belongs to the HAD-like hydrolase superfamily. S-2-haloalkanoic acid dehalogenase family.</text>
</comment>
<dbReference type="InterPro" id="IPR051540">
    <property type="entry name" value="S-2-haloacid_dehalogenase"/>
</dbReference>
<evidence type="ECO:0000256" key="2">
    <source>
        <dbReference type="ARBA" id="ARBA00022801"/>
    </source>
</evidence>
<proteinExistence type="inferred from homology"/>
<dbReference type="InterPro" id="IPR006439">
    <property type="entry name" value="HAD-SF_hydro_IA"/>
</dbReference>
<dbReference type="Proteomes" id="UP000294489">
    <property type="component" value="Unassembled WGS sequence"/>
</dbReference>
<dbReference type="CDD" id="cd02588">
    <property type="entry name" value="HAD_L2-DEX"/>
    <property type="match status" value="1"/>
</dbReference>
<comment type="catalytic activity">
    <reaction evidence="3">
        <text>an (S)-2-haloacid + H2O = a (2R)-2-hydroxycarboxylate + a halide anion + H(+)</text>
        <dbReference type="Rhea" id="RHEA:11192"/>
        <dbReference type="ChEBI" id="CHEBI:15377"/>
        <dbReference type="ChEBI" id="CHEBI:15378"/>
        <dbReference type="ChEBI" id="CHEBI:16042"/>
        <dbReference type="ChEBI" id="CHEBI:58314"/>
        <dbReference type="ChEBI" id="CHEBI:137405"/>
        <dbReference type="EC" id="3.8.1.2"/>
    </reaction>
</comment>
<protein>
    <recommendedName>
        <fullName evidence="3">(S)-2-haloacid dehalogenase</fullName>
        <ecNumber evidence="3">3.8.1.2</ecNumber>
    </recommendedName>
    <alternativeName>
        <fullName evidence="3">2-haloalkanoic acid dehalogenase</fullName>
    </alternativeName>
    <alternativeName>
        <fullName evidence="3">Halocarboxylic acid halidohydrolase</fullName>
    </alternativeName>
    <alternativeName>
        <fullName evidence="3">L-2-haloacid dehalogenase</fullName>
    </alternativeName>
</protein>
<dbReference type="OrthoDB" id="5865007at2"/>
<dbReference type="SFLD" id="SFLDG01129">
    <property type="entry name" value="C1.5:_HAD__Beta-PGM__Phosphata"/>
    <property type="match status" value="1"/>
</dbReference>
<accession>A0A4R8FXR2</accession>
<dbReference type="InterPro" id="IPR006328">
    <property type="entry name" value="2-HAD"/>
</dbReference>
<dbReference type="PRINTS" id="PR00413">
    <property type="entry name" value="HADHALOGNASE"/>
</dbReference>
<dbReference type="EMBL" id="SOEC01000010">
    <property type="protein sequence ID" value="TDX28353.1"/>
    <property type="molecule type" value="Genomic_DNA"/>
</dbReference>
<dbReference type="NCBIfam" id="TIGR01428">
    <property type="entry name" value="HAD_type_II"/>
    <property type="match status" value="1"/>
</dbReference>
<reference evidence="4 5" key="1">
    <citation type="submission" date="2019-03" db="EMBL/GenBank/DDBJ databases">
        <title>Freshwater and sediment microbial communities from various areas in North America, analyzing microbe dynamics in response to fracking.</title>
        <authorList>
            <person name="Lamendella R."/>
        </authorList>
    </citation>
    <scope>NUCLEOTIDE SEQUENCE [LARGE SCALE GENOMIC DNA]</scope>
    <source>
        <strain evidence="4 5">6_TX</strain>
    </source>
</reference>
<dbReference type="InterPro" id="IPR036412">
    <property type="entry name" value="HAD-like_sf"/>
</dbReference>
<dbReference type="PANTHER" id="PTHR43316:SF3">
    <property type="entry name" value="HALOACID DEHALOGENASE, TYPE II (AFU_ORTHOLOGUE AFUA_2G07750)-RELATED"/>
    <property type="match status" value="1"/>
</dbReference>
<dbReference type="SFLD" id="SFLDS00003">
    <property type="entry name" value="Haloacid_Dehalogenase"/>
    <property type="match status" value="1"/>
</dbReference>
<organism evidence="4 5">
    <name type="scientific">Modicisalibacter xianhensis</name>
    <dbReference type="NCBI Taxonomy" id="442341"/>
    <lineage>
        <taxon>Bacteria</taxon>
        <taxon>Pseudomonadati</taxon>
        <taxon>Pseudomonadota</taxon>
        <taxon>Gammaproteobacteria</taxon>
        <taxon>Oceanospirillales</taxon>
        <taxon>Halomonadaceae</taxon>
        <taxon>Modicisalibacter</taxon>
    </lineage>
</organism>
<dbReference type="NCBIfam" id="TIGR01493">
    <property type="entry name" value="HAD-SF-IA-v2"/>
    <property type="match status" value="1"/>
</dbReference>
<dbReference type="PANTHER" id="PTHR43316">
    <property type="entry name" value="HYDROLASE, HALOACID DELAHOGENASE-RELATED"/>
    <property type="match status" value="1"/>
</dbReference>
<evidence type="ECO:0000256" key="3">
    <source>
        <dbReference type="RuleBase" id="RU368077"/>
    </source>
</evidence>
<dbReference type="Gene3D" id="3.40.50.1000">
    <property type="entry name" value="HAD superfamily/HAD-like"/>
    <property type="match status" value="1"/>
</dbReference>
<dbReference type="Gene3D" id="1.10.150.240">
    <property type="entry name" value="Putative phosphatase, domain 2"/>
    <property type="match status" value="1"/>
</dbReference>
<evidence type="ECO:0000313" key="4">
    <source>
        <dbReference type="EMBL" id="TDX28353.1"/>
    </source>
</evidence>
<keyword evidence="2 3" id="KW-0378">Hydrolase</keyword>
<dbReference type="InterPro" id="IPR023214">
    <property type="entry name" value="HAD_sf"/>
</dbReference>
<dbReference type="AlphaFoldDB" id="A0A4R8FXR2"/>
<sequence>MDLVFDINETLLDTSALSPLFETIFGKAEVRGEWFLILEEAWMTATLAGRYLPFGLLAKSALRQTGLRHGVDIDNEHQRQLTDTLATLPAHPDATPALDELRAKGFRLTALTNGTLEAVQHQLVHTGLDTSFDAILSVDSIKTYKPSQAAYHYVADYWQVSTREIVMIAAHGWDLIGAASAGCRTGFIARPGKVIDPQLLQPDWQADSLTALSRQIIQAITPSPGYSDL</sequence>